<dbReference type="EMBL" id="SNVV01000035">
    <property type="protein sequence ID" value="TDN44149.1"/>
    <property type="molecule type" value="Genomic_DNA"/>
</dbReference>
<name>A0A4R6DJ16_9RHOO</name>
<dbReference type="RefSeq" id="WP_133595073.1">
    <property type="nucleotide sequence ID" value="NZ_SNVV01000035.1"/>
</dbReference>
<dbReference type="AlphaFoldDB" id="A0A4R6DJ16"/>
<accession>A0A4R6DJ16</accession>
<dbReference type="CDD" id="cd12797">
    <property type="entry name" value="M23_peptidase"/>
    <property type="match status" value="1"/>
</dbReference>
<dbReference type="Gene3D" id="1.10.530.10">
    <property type="match status" value="1"/>
</dbReference>
<dbReference type="Proteomes" id="UP000295129">
    <property type="component" value="Unassembled WGS sequence"/>
</dbReference>
<gene>
    <name evidence="1" type="ORF">C7389_1352</name>
</gene>
<evidence type="ECO:0000313" key="2">
    <source>
        <dbReference type="Proteomes" id="UP000295129"/>
    </source>
</evidence>
<sequence length="869" mass="96450">MLISPPFLQATAPQEIDTTSGDVMALGEKTGKGAFPVSHRFGWHGGVHLTAPGAPGSPEPVRAIADGEVVFARDSDPIPLAAAPTHPLLYYTGWTSNGVMVLKHTTEIGEDLTVTFYSIYQHLHTLENKAGTQTKLKAGDKVYRKEPIGKAGVIYGRAHCIHFEIVTDEENVEKLMGRSHGPLVATEGRRNSVWGDMHIVLPTGTPLYQQDPRTETKPYTVRLFNSALGAGNDTLESVAQRFNTTPKRIRQLNGSPARAANWWATLTGAAQKAQNKPEPTVAKRTIRVPAIHGAAAATPPEGISAEEWRNWQATVVGYTSSPLIVSLSEALGTITLTTRQGNGTITGSCTEKNGGYDLYKTAVKGYPGCPSAGYEMLRFGRVIGPDAPAESDLLDGRLPHFRKIAVPGTTPVFVNLNVAGGQVFSDADFPHWLGWTFIDDDTDGNSRCDSAQLVDLIEPPTPAPIQVAMLEAPGENVVSVNTSTQHKDRLLRAYLKLQSGAMRERLSYCVVKQPTEWSREDFDNRWRWAKDTPGTLPAHVLFEEHLSSDAYERLKQHHQALAFWEEATAAGLALDKVHYHFHPIRFIQTFRKCNWLDTKEFAQCIPRKNRHLTGTTFADQLVATWPEALFRAGKWALPLNKTMRKYLISSTTQRILHFFSQLMEESGYLTSTKERGGEKKTYAPYHGRGLIQITRANNYIKYGNYRIFNKTNPTTLEKFSELGWNPDELISQSDTAYNAENCADSAGFYWINAEITANGLVGLDVSDRGFTPNHITNSSKLVNGNVSIEKINGLDIRLQSGVFLKYVLLDIPFPTKAEEELSFIWRKNRDKELTLDTAGQPILNTQGEPQTSFIPIEHKIGVYLSWQRP</sequence>
<comment type="caution">
    <text evidence="1">The sequence shown here is derived from an EMBL/GenBank/DDBJ whole genome shotgun (WGS) entry which is preliminary data.</text>
</comment>
<protein>
    <submittedName>
        <fullName evidence="1">Peptidase M23-like protein</fullName>
    </submittedName>
</protein>
<organism evidence="1 2">
    <name type="scientific">Azoarcus indigens</name>
    <dbReference type="NCBI Taxonomy" id="29545"/>
    <lineage>
        <taxon>Bacteria</taxon>
        <taxon>Pseudomonadati</taxon>
        <taxon>Pseudomonadota</taxon>
        <taxon>Betaproteobacteria</taxon>
        <taxon>Rhodocyclales</taxon>
        <taxon>Zoogloeaceae</taxon>
        <taxon>Azoarcus</taxon>
    </lineage>
</organism>
<evidence type="ECO:0000313" key="1">
    <source>
        <dbReference type="EMBL" id="TDN44149.1"/>
    </source>
</evidence>
<dbReference type="Gene3D" id="2.70.70.10">
    <property type="entry name" value="Glucose Permease (Domain IIA)"/>
    <property type="match status" value="1"/>
</dbReference>
<dbReference type="InterPro" id="IPR023346">
    <property type="entry name" value="Lysozyme-like_dom_sf"/>
</dbReference>
<keyword evidence="2" id="KW-1185">Reference proteome</keyword>
<reference evidence="1 2" key="1">
    <citation type="submission" date="2019-03" db="EMBL/GenBank/DDBJ databases">
        <title>Genomic Encyclopedia of Type Strains, Phase IV (KMG-IV): sequencing the most valuable type-strain genomes for metagenomic binning, comparative biology and taxonomic classification.</title>
        <authorList>
            <person name="Goeker M."/>
        </authorList>
    </citation>
    <scope>NUCLEOTIDE SEQUENCE [LARGE SCALE GENOMIC DNA]</scope>
    <source>
        <strain evidence="1 2">DSM 12121</strain>
    </source>
</reference>
<proteinExistence type="predicted"/>
<dbReference type="InterPro" id="IPR011055">
    <property type="entry name" value="Dup_hybrid_motif"/>
</dbReference>
<dbReference type="OrthoDB" id="1242806at2"/>
<dbReference type="SUPFAM" id="SSF53955">
    <property type="entry name" value="Lysozyme-like"/>
    <property type="match status" value="1"/>
</dbReference>